<dbReference type="EMBL" id="LZSF01000313">
    <property type="protein sequence ID" value="OBA75171.1"/>
    <property type="molecule type" value="Genomic_DNA"/>
</dbReference>
<proteinExistence type="predicted"/>
<dbReference type="AlphaFoldDB" id="A0A1A0LQM2"/>
<evidence type="ECO:0000313" key="2">
    <source>
        <dbReference type="Proteomes" id="UP000093962"/>
    </source>
</evidence>
<comment type="caution">
    <text evidence="1">The sequence shown here is derived from an EMBL/GenBank/DDBJ whole genome shotgun (WGS) entry which is preliminary data.</text>
</comment>
<organism evidence="1 2">
    <name type="scientific">Mycolicibacterium mucogenicum</name>
    <name type="common">Mycobacterium mucogenicum</name>
    <dbReference type="NCBI Taxonomy" id="56689"/>
    <lineage>
        <taxon>Bacteria</taxon>
        <taxon>Bacillati</taxon>
        <taxon>Actinomycetota</taxon>
        <taxon>Actinomycetes</taxon>
        <taxon>Mycobacteriales</taxon>
        <taxon>Mycobacteriaceae</taxon>
        <taxon>Mycolicibacterium</taxon>
    </lineage>
</organism>
<name>A0A1A0LQM2_MYCMU</name>
<reference evidence="1 2" key="1">
    <citation type="submission" date="2016-06" db="EMBL/GenBank/DDBJ databases">
        <authorList>
            <person name="Kjaerup R.B."/>
            <person name="Dalgaard T.S."/>
            <person name="Juul-Madsen H.R."/>
        </authorList>
    </citation>
    <scope>NUCLEOTIDE SEQUENCE [LARGE SCALE GENOMIC DNA]</scope>
    <source>
        <strain evidence="1 2">1199456.5</strain>
    </source>
</reference>
<sequence>MKGTRSADPAFFITLRELMHSRDHPDRYSIWIFHGIDLNLGTAASFTEHHGPVDETHFELRPIQYVGRFTGPR</sequence>
<gene>
    <name evidence="1" type="ORF">A5642_08375</name>
</gene>
<protein>
    <submittedName>
        <fullName evidence="1">Uncharacterized protein</fullName>
    </submittedName>
</protein>
<accession>A0A1A0LQM2</accession>
<dbReference type="Proteomes" id="UP000093962">
    <property type="component" value="Unassembled WGS sequence"/>
</dbReference>
<dbReference type="OrthoDB" id="9814088at2"/>
<evidence type="ECO:0000313" key="1">
    <source>
        <dbReference type="EMBL" id="OBA75171.1"/>
    </source>
</evidence>